<dbReference type="RefSeq" id="WP_264071965.1">
    <property type="nucleotide sequence ID" value="NZ_JACKTY010000051.1"/>
</dbReference>
<sequence length="86" mass="8994">MSKDQTTEQTDTEAWLDNLDVDPAKARDARHMRRIAAAAKALAGADAELDAAVAAAREAGDSWAMIGTALGVSRQAAAQRFGKVAP</sequence>
<keyword evidence="2" id="KW-1185">Reference proteome</keyword>
<gene>
    <name evidence="1" type="ORF">H7J73_32190</name>
</gene>
<evidence type="ECO:0000313" key="1">
    <source>
        <dbReference type="EMBL" id="MCV7230678.1"/>
    </source>
</evidence>
<evidence type="ECO:0000313" key="2">
    <source>
        <dbReference type="Proteomes" id="UP001526201"/>
    </source>
</evidence>
<proteinExistence type="predicted"/>
<protein>
    <submittedName>
        <fullName evidence="1">Uncharacterized protein</fullName>
    </submittedName>
</protein>
<dbReference type="Proteomes" id="UP001526201">
    <property type="component" value="Unassembled WGS sequence"/>
</dbReference>
<name>A0ABT3CMA5_9MYCO</name>
<reference evidence="1 2" key="1">
    <citation type="journal article" date="2022" name="BMC Genomics">
        <title>Comparative genome analysis of mycobacteria focusing on tRNA and non-coding RNA.</title>
        <authorList>
            <person name="Behra P.R.K."/>
            <person name="Pettersson B.M.F."/>
            <person name="Ramesh M."/>
            <person name="Das S."/>
            <person name="Dasgupta S."/>
            <person name="Kirsebom L.A."/>
        </authorList>
    </citation>
    <scope>NUCLEOTIDE SEQUENCE [LARGE SCALE GENOMIC DNA]</scope>
    <source>
        <strain evidence="1 2">DSM 44078</strain>
    </source>
</reference>
<comment type="caution">
    <text evidence="1">The sequence shown here is derived from an EMBL/GenBank/DDBJ whole genome shotgun (WGS) entry which is preliminary data.</text>
</comment>
<organism evidence="1 2">
    <name type="scientific">Mycolicibacterium komossense</name>
    <dbReference type="NCBI Taxonomy" id="1779"/>
    <lineage>
        <taxon>Bacteria</taxon>
        <taxon>Bacillati</taxon>
        <taxon>Actinomycetota</taxon>
        <taxon>Actinomycetes</taxon>
        <taxon>Mycobacteriales</taxon>
        <taxon>Mycobacteriaceae</taxon>
        <taxon>Mycolicibacterium</taxon>
    </lineage>
</organism>
<dbReference type="EMBL" id="JACKTY010000051">
    <property type="protein sequence ID" value="MCV7230678.1"/>
    <property type="molecule type" value="Genomic_DNA"/>
</dbReference>
<accession>A0ABT3CMA5</accession>